<evidence type="ECO:0000256" key="9">
    <source>
        <dbReference type="HAMAP-Rule" id="MF_00454"/>
    </source>
</evidence>
<proteinExistence type="inferred from homology"/>
<keyword evidence="9" id="KW-0915">Sodium</keyword>
<dbReference type="GO" id="GO:0062054">
    <property type="term" value="F:fluoride channel activity"/>
    <property type="evidence" value="ECO:0007669"/>
    <property type="project" value="UniProtKB-UniRule"/>
</dbReference>
<dbReference type="GO" id="GO:0005886">
    <property type="term" value="C:plasma membrane"/>
    <property type="evidence" value="ECO:0007669"/>
    <property type="project" value="UniProtKB-SubCell"/>
</dbReference>
<name>L0A1W9_DEIPD</name>
<comment type="similarity">
    <text evidence="7 9">Belongs to the fluoride channel Fluc/FEX (TC 1.A.43) family.</text>
</comment>
<feature type="binding site" evidence="9">
    <location>
        <position position="130"/>
    </location>
    <ligand>
        <name>Na(+)</name>
        <dbReference type="ChEBI" id="CHEBI:29101"/>
        <note>structural</note>
    </ligand>
</feature>
<evidence type="ECO:0000256" key="1">
    <source>
        <dbReference type="ARBA" id="ARBA00004651"/>
    </source>
</evidence>
<sequence length="195" mass="20147">MAVERHGVHLGQKRGVQILQPHDSSSSDRVSVDVPEEHRPAGPPSPTAWSRGPHALLWQLAAVALGGAVGGLLRASLIQAFPGWPGTLPLVILAENVTGAFLLGLVLTLLLRRPRIPQGVRLFVCTGVLGSFTTFSNLTLDVVQLASAGQFALALAYALGSVLLGLTATLLGVTIGRRLGTGSDVSSSAPSGGLR</sequence>
<feature type="transmembrane region" description="Helical" evidence="9">
    <location>
        <begin position="56"/>
        <end position="78"/>
    </location>
</feature>
<dbReference type="GO" id="GO:0046872">
    <property type="term" value="F:metal ion binding"/>
    <property type="evidence" value="ECO:0007669"/>
    <property type="project" value="UniProtKB-KW"/>
</dbReference>
<comment type="function">
    <text evidence="9">Fluoride-specific ion channel. Important for reducing fluoride concentration in the cell, thus reducing its toxicity.</text>
</comment>
<feature type="transmembrane region" description="Helical" evidence="9">
    <location>
        <begin position="152"/>
        <end position="173"/>
    </location>
</feature>
<dbReference type="PATRIC" id="fig|937777.3.peg.1608"/>
<dbReference type="GO" id="GO:0140114">
    <property type="term" value="P:cellular detoxification of fluoride"/>
    <property type="evidence" value="ECO:0007669"/>
    <property type="project" value="UniProtKB-UniRule"/>
</dbReference>
<keyword evidence="2 9" id="KW-1003">Cell membrane</keyword>
<dbReference type="Proteomes" id="UP000010467">
    <property type="component" value="Chromosome"/>
</dbReference>
<dbReference type="Pfam" id="PF02537">
    <property type="entry name" value="CRCB"/>
    <property type="match status" value="1"/>
</dbReference>
<evidence type="ECO:0000256" key="2">
    <source>
        <dbReference type="ARBA" id="ARBA00022475"/>
    </source>
</evidence>
<reference evidence="12" key="1">
    <citation type="submission" date="2012-03" db="EMBL/GenBank/DDBJ databases">
        <title>Complete sequence of chromosome of Deinococcus peraridilitoris DSM 19664.</title>
        <authorList>
            <person name="Lucas S."/>
            <person name="Copeland A."/>
            <person name="Lapidus A."/>
            <person name="Glavina del Rio T."/>
            <person name="Dalin E."/>
            <person name="Tice H."/>
            <person name="Bruce D."/>
            <person name="Goodwin L."/>
            <person name="Pitluck S."/>
            <person name="Peters L."/>
            <person name="Mikhailova N."/>
            <person name="Lu M."/>
            <person name="Kyrpides N."/>
            <person name="Mavromatis K."/>
            <person name="Ivanova N."/>
            <person name="Brettin T."/>
            <person name="Detter J.C."/>
            <person name="Han C."/>
            <person name="Larimer F."/>
            <person name="Land M."/>
            <person name="Hauser L."/>
            <person name="Markowitz V."/>
            <person name="Cheng J.-F."/>
            <person name="Hugenholtz P."/>
            <person name="Woyke T."/>
            <person name="Wu D."/>
            <person name="Pukall R."/>
            <person name="Steenblock K."/>
            <person name="Brambilla E."/>
            <person name="Klenk H.-P."/>
            <person name="Eisen J.A."/>
        </authorList>
    </citation>
    <scope>NUCLEOTIDE SEQUENCE [LARGE SCALE GENOMIC DNA]</scope>
    <source>
        <strain evidence="12">DSM 19664 / LMG 22246 / CIP 109416 / KR-200</strain>
    </source>
</reference>
<evidence type="ECO:0000313" key="12">
    <source>
        <dbReference type="Proteomes" id="UP000010467"/>
    </source>
</evidence>
<comment type="subcellular location">
    <subcellularLocation>
        <location evidence="1 9">Cell membrane</location>
        <topology evidence="1 9">Multi-pass membrane protein</topology>
    </subcellularLocation>
</comment>
<feature type="region of interest" description="Disordered" evidence="10">
    <location>
        <begin position="21"/>
        <end position="48"/>
    </location>
</feature>
<dbReference type="PANTHER" id="PTHR28259:SF1">
    <property type="entry name" value="FLUORIDE EXPORT PROTEIN 1-RELATED"/>
    <property type="match status" value="1"/>
</dbReference>
<feature type="compositionally biased region" description="Low complexity" evidence="10">
    <location>
        <begin position="23"/>
        <end position="33"/>
    </location>
</feature>
<feature type="binding site" evidence="9">
    <location>
        <position position="133"/>
    </location>
    <ligand>
        <name>Na(+)</name>
        <dbReference type="ChEBI" id="CHEBI:29101"/>
        <note>structural</note>
    </ligand>
</feature>
<dbReference type="HAMAP" id="MF_00454">
    <property type="entry name" value="FluC"/>
    <property type="match status" value="1"/>
</dbReference>
<keyword evidence="12" id="KW-1185">Reference proteome</keyword>
<dbReference type="KEGG" id="dpd:Deipe_1607"/>
<accession>L0A1W9</accession>
<evidence type="ECO:0000256" key="6">
    <source>
        <dbReference type="ARBA" id="ARBA00023303"/>
    </source>
</evidence>
<dbReference type="STRING" id="937777.Deipe_1607"/>
<dbReference type="HOGENOM" id="CLU_114342_1_1_0"/>
<keyword evidence="9" id="KW-0406">Ion transport</keyword>
<evidence type="ECO:0000256" key="7">
    <source>
        <dbReference type="ARBA" id="ARBA00035120"/>
    </source>
</evidence>
<dbReference type="OrthoDB" id="9815830at2"/>
<dbReference type="PANTHER" id="PTHR28259">
    <property type="entry name" value="FLUORIDE EXPORT PROTEIN 1-RELATED"/>
    <property type="match status" value="1"/>
</dbReference>
<comment type="activity regulation">
    <text evidence="9">Na(+) is not transported, but it plays an essential structural role and its presence is essential for fluoride channel function.</text>
</comment>
<dbReference type="InterPro" id="IPR003691">
    <property type="entry name" value="FluC"/>
</dbReference>
<dbReference type="EMBL" id="CP003382">
    <property type="protein sequence ID" value="AFZ67147.1"/>
    <property type="molecule type" value="Genomic_DNA"/>
</dbReference>
<evidence type="ECO:0000256" key="3">
    <source>
        <dbReference type="ARBA" id="ARBA00022692"/>
    </source>
</evidence>
<comment type="catalytic activity">
    <reaction evidence="8">
        <text>fluoride(in) = fluoride(out)</text>
        <dbReference type="Rhea" id="RHEA:76159"/>
        <dbReference type="ChEBI" id="CHEBI:17051"/>
    </reaction>
    <physiologicalReaction direction="left-to-right" evidence="8">
        <dbReference type="Rhea" id="RHEA:76160"/>
    </physiologicalReaction>
</comment>
<keyword evidence="6 9" id="KW-0407">Ion channel</keyword>
<keyword evidence="9" id="KW-0813">Transport</keyword>
<keyword evidence="3 9" id="KW-0812">Transmembrane</keyword>
<feature type="transmembrane region" description="Helical" evidence="9">
    <location>
        <begin position="122"/>
        <end position="140"/>
    </location>
</feature>
<dbReference type="AlphaFoldDB" id="L0A1W9"/>
<evidence type="ECO:0000256" key="8">
    <source>
        <dbReference type="ARBA" id="ARBA00035585"/>
    </source>
</evidence>
<evidence type="ECO:0000256" key="5">
    <source>
        <dbReference type="ARBA" id="ARBA00023136"/>
    </source>
</evidence>
<protein>
    <recommendedName>
        <fullName evidence="9">Fluoride-specific ion channel FluC</fullName>
    </recommendedName>
</protein>
<evidence type="ECO:0000313" key="11">
    <source>
        <dbReference type="EMBL" id="AFZ67147.1"/>
    </source>
</evidence>
<keyword evidence="9" id="KW-0479">Metal-binding</keyword>
<keyword evidence="4 9" id="KW-1133">Transmembrane helix</keyword>
<feature type="transmembrane region" description="Helical" evidence="9">
    <location>
        <begin position="90"/>
        <end position="110"/>
    </location>
</feature>
<organism evidence="11 12">
    <name type="scientific">Deinococcus peraridilitoris (strain DSM 19664 / LMG 22246 / CIP 109416 / KR-200)</name>
    <dbReference type="NCBI Taxonomy" id="937777"/>
    <lineage>
        <taxon>Bacteria</taxon>
        <taxon>Thermotogati</taxon>
        <taxon>Deinococcota</taxon>
        <taxon>Deinococci</taxon>
        <taxon>Deinococcales</taxon>
        <taxon>Deinococcaceae</taxon>
        <taxon>Deinococcus</taxon>
    </lineage>
</organism>
<gene>
    <name evidence="9" type="primary">fluC</name>
    <name evidence="9" type="synonym">crcB</name>
    <name evidence="11" type="ordered locus">Deipe_1607</name>
</gene>
<evidence type="ECO:0000256" key="4">
    <source>
        <dbReference type="ARBA" id="ARBA00022989"/>
    </source>
</evidence>
<evidence type="ECO:0000256" key="10">
    <source>
        <dbReference type="SAM" id="MobiDB-lite"/>
    </source>
</evidence>
<dbReference type="eggNOG" id="COG0239">
    <property type="taxonomic scope" value="Bacteria"/>
</dbReference>
<keyword evidence="5 9" id="KW-0472">Membrane</keyword>